<organism evidence="3 4">
    <name type="scientific">Glarea lozoyensis (strain ATCC 74030 / MF5533)</name>
    <dbReference type="NCBI Taxonomy" id="1104152"/>
    <lineage>
        <taxon>Eukaryota</taxon>
        <taxon>Fungi</taxon>
        <taxon>Dikarya</taxon>
        <taxon>Ascomycota</taxon>
        <taxon>Pezizomycotina</taxon>
        <taxon>Leotiomycetes</taxon>
        <taxon>Helotiales</taxon>
        <taxon>Helotiaceae</taxon>
        <taxon>Glarea</taxon>
    </lineage>
</organism>
<feature type="region of interest" description="Disordered" evidence="2">
    <location>
        <begin position="95"/>
        <end position="118"/>
    </location>
</feature>
<evidence type="ECO:0000256" key="2">
    <source>
        <dbReference type="SAM" id="MobiDB-lite"/>
    </source>
</evidence>
<evidence type="ECO:0000256" key="1">
    <source>
        <dbReference type="SAM" id="Coils"/>
    </source>
</evidence>
<sequence length="303" mass="34567">MVYHSQQQRLREDVIGPSNINDALTDSDSVSSAYGPLEPGVTYHYRGQPRTDYNKGPLTGWETTGGPGPDIQHREGRQVYCDPHITAPWRRLCHGEDDQDNEANDDSGHIIPGQGQADNSITILHDPTDFDNTNASKELNDLIGPLKSVLPTISATLSMVISKIVAHWTKIGDYVDQFVAGQDSFLREKRHDRLLFDDDSFTRSRPYFWAITSTGEFILIIDETLNHYRTVAKWVSKDKDELRKHREARKKLEAVKARFERQRERATELREGLFSASSVVESRISTRLGQNVRLLTYFRNVRV</sequence>
<accession>H0EWA1</accession>
<dbReference type="AlphaFoldDB" id="H0EWA1"/>
<dbReference type="InParanoid" id="H0EWA1"/>
<evidence type="ECO:0000313" key="4">
    <source>
        <dbReference type="Proteomes" id="UP000005446"/>
    </source>
</evidence>
<reference evidence="3 4" key="1">
    <citation type="journal article" date="2012" name="Eukaryot. Cell">
        <title>Genome sequence of the fungus Glarea lozoyensis: the first genome sequence of a species from the Helotiaceae family.</title>
        <authorList>
            <person name="Youssar L."/>
            <person name="Gruening B.A."/>
            <person name="Erxleben A."/>
            <person name="Guenther S."/>
            <person name="Huettel W."/>
        </authorList>
    </citation>
    <scope>NUCLEOTIDE SEQUENCE [LARGE SCALE GENOMIC DNA]</scope>
    <source>
        <strain evidence="4">ATCC 74030 / MF5533</strain>
    </source>
</reference>
<dbReference type="HOGENOM" id="CLU_918468_0_0_1"/>
<keyword evidence="1" id="KW-0175">Coiled coil</keyword>
<evidence type="ECO:0000313" key="3">
    <source>
        <dbReference type="EMBL" id="EHK97180.1"/>
    </source>
</evidence>
<name>H0EWA1_GLAL7</name>
<feature type="coiled-coil region" evidence="1">
    <location>
        <begin position="235"/>
        <end position="272"/>
    </location>
</feature>
<gene>
    <name evidence="3" type="ORF">M7I_7064</name>
</gene>
<dbReference type="OrthoDB" id="426293at2759"/>
<dbReference type="Proteomes" id="UP000005446">
    <property type="component" value="Unassembled WGS sequence"/>
</dbReference>
<keyword evidence="4" id="KW-1185">Reference proteome</keyword>
<proteinExistence type="predicted"/>
<comment type="caution">
    <text evidence="3">The sequence shown here is derived from an EMBL/GenBank/DDBJ whole genome shotgun (WGS) entry which is preliminary data.</text>
</comment>
<dbReference type="EMBL" id="AGUE01000205">
    <property type="protein sequence ID" value="EHK97180.1"/>
    <property type="molecule type" value="Genomic_DNA"/>
</dbReference>
<protein>
    <submittedName>
        <fullName evidence="3">Uncharacterized protein</fullName>
    </submittedName>
</protein>